<dbReference type="GO" id="GO:0031640">
    <property type="term" value="P:killing of cells of another organism"/>
    <property type="evidence" value="ECO:0007669"/>
    <property type="project" value="UniProtKB-KW"/>
</dbReference>
<gene>
    <name evidence="3" type="ORF">DN062_05220</name>
</gene>
<evidence type="ECO:0000256" key="2">
    <source>
        <dbReference type="ARBA" id="ARBA00022638"/>
    </source>
</evidence>
<dbReference type="GO" id="GO:0003796">
    <property type="term" value="F:lysozyme activity"/>
    <property type="evidence" value="ECO:0007669"/>
    <property type="project" value="InterPro"/>
</dbReference>
<reference evidence="3 4" key="1">
    <citation type="submission" date="2018-06" db="EMBL/GenBank/DDBJ databases">
        <title>Nitrincola tibetense sp. nov., isolated from Lake XuguoCo on Tibetan Plateau.</title>
        <authorList>
            <person name="Xing P."/>
        </authorList>
    </citation>
    <scope>NUCLEOTIDE SEQUENCE [LARGE SCALE GENOMIC DNA]</scope>
    <source>
        <strain evidence="4">xg18</strain>
    </source>
</reference>
<dbReference type="RefSeq" id="WP_112158231.1">
    <property type="nucleotide sequence ID" value="NZ_QKRX01000003.1"/>
</dbReference>
<evidence type="ECO:0000256" key="1">
    <source>
        <dbReference type="ARBA" id="ARBA00022529"/>
    </source>
</evidence>
<keyword evidence="2" id="KW-0081">Bacteriolytic enzyme</keyword>
<dbReference type="OrthoDB" id="6104912at2"/>
<name>A0A364NPB2_9GAMM</name>
<keyword evidence="4" id="KW-1185">Reference proteome</keyword>
<accession>A0A364NPB2</accession>
<dbReference type="AlphaFoldDB" id="A0A364NPB2"/>
<evidence type="ECO:0000313" key="3">
    <source>
        <dbReference type="EMBL" id="RAU18884.1"/>
    </source>
</evidence>
<dbReference type="Proteomes" id="UP000250744">
    <property type="component" value="Unassembled WGS sequence"/>
</dbReference>
<dbReference type="Gene3D" id="1.10.530.40">
    <property type="match status" value="1"/>
</dbReference>
<protein>
    <recommendedName>
        <fullName evidence="5">Pesticin C-terminal domain-containing protein</fullName>
    </recommendedName>
</protein>
<dbReference type="EMBL" id="QKRX01000003">
    <property type="protein sequence ID" value="RAU18884.1"/>
    <property type="molecule type" value="Genomic_DNA"/>
</dbReference>
<sequence length="229" mass="26386">MPIPKPGSIKDGLLTFEAEGNEGGAYHSRRLHVPSESSGITIGRGYDLKGKDQLQALRDLTSIGIEREQAQVLSRGIRLYGNAARHFIAQHHLTDFELTPQQQLDLFKITYTYEKNEARRLCIKDDVTAEYRAACKWDELHPAIRVILVDLKFRGDYTPSTRIAIQTAVANNDLEGLYEVMSDWDYWQNRVKHTNPSGTVTSSSRVRVPRERFEMRRRYLEKQVMEPQH</sequence>
<evidence type="ECO:0000313" key="4">
    <source>
        <dbReference type="Proteomes" id="UP000250744"/>
    </source>
</evidence>
<evidence type="ECO:0008006" key="5">
    <source>
        <dbReference type="Google" id="ProtNLM"/>
    </source>
</evidence>
<proteinExistence type="predicted"/>
<keyword evidence="1" id="KW-0929">Antimicrobial</keyword>
<dbReference type="GO" id="GO:0042742">
    <property type="term" value="P:defense response to bacterium"/>
    <property type="evidence" value="ECO:0007669"/>
    <property type="project" value="UniProtKB-KW"/>
</dbReference>
<comment type="caution">
    <text evidence="3">The sequence shown here is derived from an EMBL/GenBank/DDBJ whole genome shotgun (WGS) entry which is preliminary data.</text>
</comment>
<dbReference type="InterPro" id="IPR023347">
    <property type="entry name" value="Lysozyme_dom_sf"/>
</dbReference>
<organism evidence="3 4">
    <name type="scientific">Nitrincola tibetensis</name>
    <dbReference type="NCBI Taxonomy" id="2219697"/>
    <lineage>
        <taxon>Bacteria</taxon>
        <taxon>Pseudomonadati</taxon>
        <taxon>Pseudomonadota</taxon>
        <taxon>Gammaproteobacteria</taxon>
        <taxon>Oceanospirillales</taxon>
        <taxon>Oceanospirillaceae</taxon>
        <taxon>Nitrincola</taxon>
    </lineage>
</organism>